<feature type="signal peptide" evidence="2">
    <location>
        <begin position="1"/>
        <end position="26"/>
    </location>
</feature>
<dbReference type="Proteomes" id="UP000198552">
    <property type="component" value="Unassembled WGS sequence"/>
</dbReference>
<organism evidence="3 4">
    <name type="scientific">Oryzisolibacter propanilivorax</name>
    <dbReference type="NCBI Taxonomy" id="1527607"/>
    <lineage>
        <taxon>Bacteria</taxon>
        <taxon>Pseudomonadati</taxon>
        <taxon>Pseudomonadota</taxon>
        <taxon>Betaproteobacteria</taxon>
        <taxon>Burkholderiales</taxon>
        <taxon>Comamonadaceae</taxon>
        <taxon>Oryzisolibacter</taxon>
    </lineage>
</organism>
<dbReference type="RefSeq" id="WP_091565252.1">
    <property type="nucleotide sequence ID" value="NZ_FNHP01000001.1"/>
</dbReference>
<name>A0A1G9NXX1_9BURK</name>
<dbReference type="STRING" id="1527607.SAMN05428957_10160"/>
<dbReference type="InterPro" id="IPR010727">
    <property type="entry name" value="DUF1302"/>
</dbReference>
<dbReference type="AlphaFoldDB" id="A0A1G9NXX1"/>
<gene>
    <name evidence="3" type="ORF">SAMN05428957_10160</name>
</gene>
<dbReference type="Pfam" id="PF06980">
    <property type="entry name" value="DUF1302"/>
    <property type="match status" value="1"/>
</dbReference>
<reference evidence="4" key="1">
    <citation type="submission" date="2016-10" db="EMBL/GenBank/DDBJ databases">
        <authorList>
            <person name="Varghese N."/>
            <person name="Submissions S."/>
        </authorList>
    </citation>
    <scope>NUCLEOTIDE SEQUENCE [LARGE SCALE GENOMIC DNA]</scope>
    <source>
        <strain evidence="4">EPL6</strain>
    </source>
</reference>
<evidence type="ECO:0000256" key="2">
    <source>
        <dbReference type="SAM" id="SignalP"/>
    </source>
</evidence>
<protein>
    <recommendedName>
        <fullName evidence="5">DUF1302 domain-containing protein</fullName>
    </recommendedName>
</protein>
<dbReference type="OrthoDB" id="8932625at2"/>
<evidence type="ECO:0000256" key="1">
    <source>
        <dbReference type="SAM" id="MobiDB-lite"/>
    </source>
</evidence>
<dbReference type="EMBL" id="FNHP01000001">
    <property type="protein sequence ID" value="SDL91249.1"/>
    <property type="molecule type" value="Genomic_DNA"/>
</dbReference>
<keyword evidence="2" id="KW-0732">Signal</keyword>
<evidence type="ECO:0000313" key="4">
    <source>
        <dbReference type="Proteomes" id="UP000198552"/>
    </source>
</evidence>
<feature type="chain" id="PRO_5011478551" description="DUF1302 domain-containing protein" evidence="2">
    <location>
        <begin position="27"/>
        <end position="521"/>
    </location>
</feature>
<sequence length="521" mass="56411">MKTSKKTLKPVALAAVLALGAGLAQAGETIDLGDGLKFDWRLNLNYTLGVRAQDPASLLASPVSNANGNDGDNNFNKGSLTANRLAALFESKLSKGRTGLVFTASTFYDDVYHRANDNNADPSNPNKVNKAPPFDRFTSDTERYHGGYTRLLDTYAYTGFDFGDNRRATIRLGRQVVNWGEATFFANISAAQGPFDGTKAGVPGTEVKEAVLPEDQISASIEMNENWTLLGHAQFGFHETIAPAVGSFLSTSDVVGPGASCLGPYTATGVCAGVRRSDDIRPSKTGQWGIGTRYRVTQETEVGLYYLNYNERSPALVIAPDFSRYQIRYFDDAKLLGGTVSTSFGKLSAYGELTYRKGTPSLVGAASKAVRSNVTQLNLGGFYNIGRTPVADDMQLLGEISAVRVNSVSEGYSTDDLSFKTRNGLAFSGTWVLGYPGIFEGWDLTVPISYQRQLRGRTLIGGFGGGEGDHRYSIGATFVRKSNLSINLTYLGYLGSPSLDAKKYRVLTDREQFSVALKYSF</sequence>
<keyword evidence="4" id="KW-1185">Reference proteome</keyword>
<accession>A0A1G9NXX1</accession>
<feature type="compositionally biased region" description="Low complexity" evidence="1">
    <location>
        <begin position="117"/>
        <end position="126"/>
    </location>
</feature>
<evidence type="ECO:0008006" key="5">
    <source>
        <dbReference type="Google" id="ProtNLM"/>
    </source>
</evidence>
<feature type="region of interest" description="Disordered" evidence="1">
    <location>
        <begin position="116"/>
        <end position="136"/>
    </location>
</feature>
<proteinExistence type="predicted"/>
<evidence type="ECO:0000313" key="3">
    <source>
        <dbReference type="EMBL" id="SDL91249.1"/>
    </source>
</evidence>